<proteinExistence type="predicted"/>
<evidence type="ECO:0000313" key="2">
    <source>
        <dbReference type="Proteomes" id="UP001320706"/>
    </source>
</evidence>
<sequence length="198" mass="21937">MSLVHSTHDKTLLFFGPGLKEIAAVSPDIGNEALGPTIALTVLATMVVGLRCWTRVYIVKGLGVDDYVILVSLEVLASNTLYHLLLSTTKFSILLQYTRLFTSPTLLRLTHLLMFLLLPAVSWGVFGGLFMCSPVRKFWLPHVVGTCMDSQKYWLSTAGTNIWLDFLVLALPVPVVWGLRCPRRQKVGCVGVFLLGFL</sequence>
<name>A0ACC3SB29_9PEZI</name>
<dbReference type="Proteomes" id="UP001320706">
    <property type="component" value="Unassembled WGS sequence"/>
</dbReference>
<comment type="caution">
    <text evidence="1">The sequence shown here is derived from an EMBL/GenBank/DDBJ whole genome shotgun (WGS) entry which is preliminary data.</text>
</comment>
<protein>
    <submittedName>
        <fullName evidence="1">Uncharacterized protein</fullName>
    </submittedName>
</protein>
<keyword evidence="2" id="KW-1185">Reference proteome</keyword>
<evidence type="ECO:0000313" key="1">
    <source>
        <dbReference type="EMBL" id="KAK8203365.1"/>
    </source>
</evidence>
<accession>A0ACC3SB29</accession>
<reference evidence="1" key="1">
    <citation type="submission" date="2024-02" db="EMBL/GenBank/DDBJ databases">
        <title>Metagenome Assembled Genome of Zalaria obscura JY119.</title>
        <authorList>
            <person name="Vighnesh L."/>
            <person name="Jagadeeshwari U."/>
            <person name="Venkata Ramana C."/>
            <person name="Sasikala C."/>
        </authorList>
    </citation>
    <scope>NUCLEOTIDE SEQUENCE</scope>
    <source>
        <strain evidence="1">JY119</strain>
    </source>
</reference>
<gene>
    <name evidence="1" type="ORF">M8818_005256</name>
</gene>
<organism evidence="1 2">
    <name type="scientific">Zalaria obscura</name>
    <dbReference type="NCBI Taxonomy" id="2024903"/>
    <lineage>
        <taxon>Eukaryota</taxon>
        <taxon>Fungi</taxon>
        <taxon>Dikarya</taxon>
        <taxon>Ascomycota</taxon>
        <taxon>Pezizomycotina</taxon>
        <taxon>Dothideomycetes</taxon>
        <taxon>Dothideomycetidae</taxon>
        <taxon>Dothideales</taxon>
        <taxon>Zalariaceae</taxon>
        <taxon>Zalaria</taxon>
    </lineage>
</organism>
<dbReference type="EMBL" id="JAMKPW020000030">
    <property type="protein sequence ID" value="KAK8203365.1"/>
    <property type="molecule type" value="Genomic_DNA"/>
</dbReference>